<gene>
    <name evidence="1" type="ORF">G3435_21940</name>
</gene>
<name>A0A6M0CWB3_9PSED</name>
<organism evidence="1 2">
    <name type="scientific">Pseudomonas brassicae</name>
    <dbReference type="NCBI Taxonomy" id="2708063"/>
    <lineage>
        <taxon>Bacteria</taxon>
        <taxon>Pseudomonadati</taxon>
        <taxon>Pseudomonadota</taxon>
        <taxon>Gammaproteobacteria</taxon>
        <taxon>Pseudomonadales</taxon>
        <taxon>Pseudomonadaceae</taxon>
        <taxon>Pseudomonas</taxon>
    </lineage>
</organism>
<evidence type="ECO:0000313" key="2">
    <source>
        <dbReference type="Proteomes" id="UP000480410"/>
    </source>
</evidence>
<evidence type="ECO:0000313" key="1">
    <source>
        <dbReference type="EMBL" id="NER61898.1"/>
    </source>
</evidence>
<protein>
    <submittedName>
        <fullName evidence="1">GNAT family N-acetyltransferase</fullName>
    </submittedName>
</protein>
<feature type="non-terminal residue" evidence="1">
    <location>
        <position position="68"/>
    </location>
</feature>
<dbReference type="InterPro" id="IPR016181">
    <property type="entry name" value="Acyl_CoA_acyltransferase"/>
</dbReference>
<dbReference type="Proteomes" id="UP000480410">
    <property type="component" value="Unassembled WGS sequence"/>
</dbReference>
<dbReference type="SUPFAM" id="SSF55729">
    <property type="entry name" value="Acyl-CoA N-acyltransferases (Nat)"/>
    <property type="match status" value="1"/>
</dbReference>
<dbReference type="EMBL" id="JAAHBV010000573">
    <property type="protein sequence ID" value="NER61898.1"/>
    <property type="molecule type" value="Genomic_DNA"/>
</dbReference>
<dbReference type="AlphaFoldDB" id="A0A6M0CWB3"/>
<dbReference type="GO" id="GO:0016740">
    <property type="term" value="F:transferase activity"/>
    <property type="evidence" value="ECO:0007669"/>
    <property type="project" value="UniProtKB-KW"/>
</dbReference>
<dbReference type="Gene3D" id="3.40.630.30">
    <property type="match status" value="1"/>
</dbReference>
<comment type="caution">
    <text evidence="1">The sequence shown here is derived from an EMBL/GenBank/DDBJ whole genome shotgun (WGS) entry which is preliminary data.</text>
</comment>
<sequence length="68" mass="7635">MTSSTAPLTLRAIANTDFEPWLALWLAYQDFYQVELGETVNHTTFQRLLDSNEPMFAAVAEQNGELVG</sequence>
<keyword evidence="1" id="KW-0808">Transferase</keyword>
<proteinExistence type="predicted"/>
<reference evidence="1 2" key="1">
    <citation type="submission" date="2020-02" db="EMBL/GenBank/DDBJ databases">
        <title>Broccoli isolated Pseudomonas sp.</title>
        <authorList>
            <person name="Fujikawa T."/>
            <person name="Sawada H."/>
        </authorList>
    </citation>
    <scope>NUCLEOTIDE SEQUENCE [LARGE SCALE GENOMIC DNA]</scope>
    <source>
        <strain evidence="1 2">MAFF212428</strain>
    </source>
</reference>
<accession>A0A6M0CWB3</accession>